<dbReference type="Gene3D" id="1.10.443.10">
    <property type="entry name" value="Intergrase catalytic core"/>
    <property type="match status" value="1"/>
</dbReference>
<dbReference type="EMBL" id="CP103141">
    <property type="protein sequence ID" value="UVQ72191.1"/>
    <property type="molecule type" value="Genomic_DNA"/>
</dbReference>
<dbReference type="InterPro" id="IPR010998">
    <property type="entry name" value="Integrase_recombinase_N"/>
</dbReference>
<dbReference type="CDD" id="cd01185">
    <property type="entry name" value="INTN1_C_like"/>
    <property type="match status" value="1"/>
</dbReference>
<name>A0ABY5T3T1_9BACE</name>
<dbReference type="InterPro" id="IPR050090">
    <property type="entry name" value="Tyrosine_recombinase_XerCD"/>
</dbReference>
<evidence type="ECO:0000313" key="8">
    <source>
        <dbReference type="Proteomes" id="UP001060104"/>
    </source>
</evidence>
<evidence type="ECO:0000256" key="4">
    <source>
        <dbReference type="ARBA" id="ARBA00023172"/>
    </source>
</evidence>
<dbReference type="RefSeq" id="WP_224207080.1">
    <property type="nucleotide sequence ID" value="NZ_CP081916.1"/>
</dbReference>
<evidence type="ECO:0000313" key="7">
    <source>
        <dbReference type="EMBL" id="UVQ72191.1"/>
    </source>
</evidence>
<dbReference type="PANTHER" id="PTHR30349">
    <property type="entry name" value="PHAGE INTEGRASE-RELATED"/>
    <property type="match status" value="1"/>
</dbReference>
<evidence type="ECO:0000259" key="6">
    <source>
        <dbReference type="PROSITE" id="PS51900"/>
    </source>
</evidence>
<dbReference type="PROSITE" id="PS51900">
    <property type="entry name" value="CB"/>
    <property type="match status" value="1"/>
</dbReference>
<feature type="domain" description="Core-binding (CB)" evidence="6">
    <location>
        <begin position="14"/>
        <end position="96"/>
    </location>
</feature>
<protein>
    <submittedName>
        <fullName evidence="7">Site-specific integrase</fullName>
    </submittedName>
</protein>
<proteinExistence type="inferred from homology"/>
<keyword evidence="3 5" id="KW-0238">DNA-binding</keyword>
<dbReference type="PANTHER" id="PTHR30349:SF64">
    <property type="entry name" value="PROPHAGE INTEGRASE INTD-RELATED"/>
    <property type="match status" value="1"/>
</dbReference>
<accession>A0ABY5T3T1</accession>
<keyword evidence="4" id="KW-0233">DNA recombination</keyword>
<dbReference type="InterPro" id="IPR013762">
    <property type="entry name" value="Integrase-like_cat_sf"/>
</dbReference>
<dbReference type="InterPro" id="IPR044068">
    <property type="entry name" value="CB"/>
</dbReference>
<comment type="similarity">
    <text evidence="1">Belongs to the 'phage' integrase family.</text>
</comment>
<evidence type="ECO:0000256" key="2">
    <source>
        <dbReference type="ARBA" id="ARBA00022908"/>
    </source>
</evidence>
<dbReference type="Pfam" id="PF00589">
    <property type="entry name" value="Phage_integrase"/>
    <property type="match status" value="1"/>
</dbReference>
<gene>
    <name evidence="7" type="ORF">NXY30_13930</name>
</gene>
<evidence type="ECO:0000256" key="3">
    <source>
        <dbReference type="ARBA" id="ARBA00023125"/>
    </source>
</evidence>
<evidence type="ECO:0000256" key="5">
    <source>
        <dbReference type="PROSITE-ProRule" id="PRU01248"/>
    </source>
</evidence>
<dbReference type="InterPro" id="IPR025269">
    <property type="entry name" value="SAM-like_dom"/>
</dbReference>
<dbReference type="InterPro" id="IPR011010">
    <property type="entry name" value="DNA_brk_join_enz"/>
</dbReference>
<reference evidence="7" key="1">
    <citation type="submission" date="2022-08" db="EMBL/GenBank/DDBJ databases">
        <title>Genome Sequencing of Bacteroides fragilis Group Isolates with Nanopore Technology.</title>
        <authorList>
            <person name="Tisza M.J."/>
            <person name="Smith D."/>
            <person name="Dekker J.P."/>
        </authorList>
    </citation>
    <scope>NUCLEOTIDE SEQUENCE</scope>
    <source>
        <strain evidence="7">BFG-527</strain>
    </source>
</reference>
<dbReference type="GeneID" id="69589490"/>
<dbReference type="SUPFAM" id="SSF56349">
    <property type="entry name" value="DNA breaking-rejoining enzymes"/>
    <property type="match status" value="1"/>
</dbReference>
<dbReference type="Gene3D" id="1.10.150.130">
    <property type="match status" value="1"/>
</dbReference>
<organism evidence="7 8">
    <name type="scientific">Bacteroides faecis</name>
    <dbReference type="NCBI Taxonomy" id="674529"/>
    <lineage>
        <taxon>Bacteria</taxon>
        <taxon>Pseudomonadati</taxon>
        <taxon>Bacteroidota</taxon>
        <taxon>Bacteroidia</taxon>
        <taxon>Bacteroidales</taxon>
        <taxon>Bacteroidaceae</taxon>
        <taxon>Bacteroides</taxon>
    </lineage>
</organism>
<keyword evidence="2" id="KW-0229">DNA integration</keyword>
<evidence type="ECO:0000256" key="1">
    <source>
        <dbReference type="ARBA" id="ARBA00008857"/>
    </source>
</evidence>
<dbReference type="Pfam" id="PF13102">
    <property type="entry name" value="Phage_int_SAM_5"/>
    <property type="match status" value="1"/>
</dbReference>
<sequence length="314" mass="36691">MKQKKFKEKKPGKNFFQLAEERILHFKKLGKKKTASNYTCALRHFKQFREEEDIAVEDLSVGLMKDFQAHLINVGLGMNTISLYNRQLRAIYNYALDEEIVLIDRRPFRKSFTGQEKTRKRAVSHEKIRKLTHFSLVGKNKLEFARDLFLFSIYMQGMPFVDIAYLKKEQVKNDFISYKRKKTNRHLTVKLHEKAKAIIHKYKVNDPDCPYLFPILYNPQRKVSVEYSSALRTHNNRLRQISELMGFDELLTSYVARHTWASQARQCGVHDTVISEAMGHNNLETTTIYLTSLDTGLIASANFQVIASFARKQT</sequence>
<keyword evidence="8" id="KW-1185">Reference proteome</keyword>
<dbReference type="InterPro" id="IPR002104">
    <property type="entry name" value="Integrase_catalytic"/>
</dbReference>
<dbReference type="Proteomes" id="UP001060104">
    <property type="component" value="Chromosome"/>
</dbReference>